<dbReference type="Pfam" id="PF03640">
    <property type="entry name" value="Lipoprotein_15"/>
    <property type="match status" value="2"/>
</dbReference>
<reference evidence="2 3" key="1">
    <citation type="journal article" date="2005" name="DNA Res.">
        <title>Complete genome sequence of the facultative anaerobic magnetotactic bacterium Magnetospirillum sp. strain AMB-1.</title>
        <authorList>
            <person name="Matsunaga T."/>
            <person name="Okamura Y."/>
            <person name="Fukuda Y."/>
            <person name="Wahyudi A.T."/>
            <person name="Murase Y."/>
            <person name="Takeyama H."/>
        </authorList>
    </citation>
    <scope>NUCLEOTIDE SEQUENCE [LARGE SCALE GENOMIC DNA]</scope>
    <source>
        <strain evidence="3">ATCC 700264 / AMB-1</strain>
    </source>
</reference>
<accession>Q2W3X4</accession>
<protein>
    <recommendedName>
        <fullName evidence="4">Lipoprotein</fullName>
    </recommendedName>
</protein>
<dbReference type="InterPro" id="IPR014558">
    <property type="entry name" value="UCP029720"/>
</dbReference>
<dbReference type="EMBL" id="AP007255">
    <property type="protein sequence ID" value="BAE51451.1"/>
    <property type="molecule type" value="Genomic_DNA"/>
</dbReference>
<dbReference type="RefSeq" id="WP_011385027.1">
    <property type="nucleotide sequence ID" value="NC_007626.1"/>
</dbReference>
<dbReference type="STRING" id="342108.amb2647"/>
<dbReference type="Proteomes" id="UP000007058">
    <property type="component" value="Chromosome"/>
</dbReference>
<dbReference type="AlphaFoldDB" id="Q2W3X4"/>
<keyword evidence="3" id="KW-1185">Reference proteome</keyword>
<evidence type="ECO:0000313" key="3">
    <source>
        <dbReference type="Proteomes" id="UP000007058"/>
    </source>
</evidence>
<sequence>MNIKSLTVLAAALLVSAAAYAAPVKTGQSALGPVLTNEKGMTLYTFDKDAPGTSTCVDACAQNWPPLMAASGAMAEGDYTVIKRADGSMQWAYKGKPLYTWMKDAKPGDTTGEGFKDIWHAAKP</sequence>
<organism evidence="2 3">
    <name type="scientific">Paramagnetospirillum magneticum (strain ATCC 700264 / AMB-1)</name>
    <name type="common">Magnetospirillum magneticum</name>
    <dbReference type="NCBI Taxonomy" id="342108"/>
    <lineage>
        <taxon>Bacteria</taxon>
        <taxon>Pseudomonadati</taxon>
        <taxon>Pseudomonadota</taxon>
        <taxon>Alphaproteobacteria</taxon>
        <taxon>Rhodospirillales</taxon>
        <taxon>Magnetospirillaceae</taxon>
        <taxon>Paramagnetospirillum</taxon>
    </lineage>
</organism>
<name>Q2W3X4_PARM1</name>
<evidence type="ECO:0008006" key="4">
    <source>
        <dbReference type="Google" id="ProtNLM"/>
    </source>
</evidence>
<dbReference type="InterPro" id="IPR005297">
    <property type="entry name" value="Lipoprotein_repeat"/>
</dbReference>
<keyword evidence="1" id="KW-0732">Signal</keyword>
<dbReference type="GO" id="GO:0043448">
    <property type="term" value="P:alkane catabolic process"/>
    <property type="evidence" value="ECO:0007669"/>
    <property type="project" value="TreeGrafter"/>
</dbReference>
<feature type="signal peptide" evidence="1">
    <location>
        <begin position="1"/>
        <end position="21"/>
    </location>
</feature>
<evidence type="ECO:0000313" key="2">
    <source>
        <dbReference type="EMBL" id="BAE51451.1"/>
    </source>
</evidence>
<dbReference type="OrthoDB" id="9800666at2"/>
<evidence type="ECO:0000256" key="1">
    <source>
        <dbReference type="SAM" id="SignalP"/>
    </source>
</evidence>
<dbReference type="PIRSF" id="PIRSF029720">
    <property type="entry name" value="UCP029720"/>
    <property type="match status" value="1"/>
</dbReference>
<dbReference type="PANTHER" id="PTHR39335:SF1">
    <property type="entry name" value="BLL4220 PROTEIN"/>
    <property type="match status" value="1"/>
</dbReference>
<dbReference type="PANTHER" id="PTHR39335">
    <property type="entry name" value="BLL4220 PROTEIN"/>
    <property type="match status" value="1"/>
</dbReference>
<gene>
    <name evidence="2" type="ordered locus">amb2647</name>
</gene>
<proteinExistence type="predicted"/>
<dbReference type="HOGENOM" id="CLU_053665_2_0_5"/>
<feature type="chain" id="PRO_5004218157" description="Lipoprotein" evidence="1">
    <location>
        <begin position="22"/>
        <end position="124"/>
    </location>
</feature>
<dbReference type="KEGG" id="mag:amb2647"/>